<reference evidence="2 3" key="1">
    <citation type="submission" date="2020-04" db="EMBL/GenBank/DDBJ databases">
        <title>Luteolibacter sp. G-1-1-1 isolated from soil.</title>
        <authorList>
            <person name="Dahal R.H."/>
        </authorList>
    </citation>
    <scope>NUCLEOTIDE SEQUENCE [LARGE SCALE GENOMIC DNA]</scope>
    <source>
        <strain evidence="2 3">G-1-1-1</strain>
    </source>
</reference>
<name>A0A858RMU0_9BACT</name>
<evidence type="ECO:0000313" key="2">
    <source>
        <dbReference type="EMBL" id="QJE97768.1"/>
    </source>
</evidence>
<sequence length="199" mass="22116">MALIAWFLYAHKGELNRETLVAYGQGLHAVTFILAFLVLPLVGFPVSIFLFLAGVRFGLQGGMLVSGIAVLFHNFAAFRLAHGLFRSRVRNRLRRAGHNIPSIKPEHRVWFTALFAALHGPPYIAKLYLLALTDIPLRIYFWVGAPIYVAFCIIPVGAGSAVMNFDPKWIYILVGASVALLLFGYWLKNRFGSVIKGEG</sequence>
<evidence type="ECO:0008006" key="4">
    <source>
        <dbReference type="Google" id="ProtNLM"/>
    </source>
</evidence>
<evidence type="ECO:0000313" key="3">
    <source>
        <dbReference type="Proteomes" id="UP000501812"/>
    </source>
</evidence>
<gene>
    <name evidence="2" type="ORF">HHL09_18940</name>
</gene>
<organism evidence="2 3">
    <name type="scientific">Luteolibacter luteus</name>
    <dbReference type="NCBI Taxonomy" id="2728835"/>
    <lineage>
        <taxon>Bacteria</taxon>
        <taxon>Pseudomonadati</taxon>
        <taxon>Verrucomicrobiota</taxon>
        <taxon>Verrucomicrobiia</taxon>
        <taxon>Verrucomicrobiales</taxon>
        <taxon>Verrucomicrobiaceae</taxon>
        <taxon>Luteolibacter</taxon>
    </lineage>
</organism>
<dbReference type="Proteomes" id="UP000501812">
    <property type="component" value="Chromosome"/>
</dbReference>
<dbReference type="AlphaFoldDB" id="A0A858RMU0"/>
<feature type="transmembrane region" description="Helical" evidence="1">
    <location>
        <begin position="29"/>
        <end position="52"/>
    </location>
</feature>
<feature type="transmembrane region" description="Helical" evidence="1">
    <location>
        <begin position="169"/>
        <end position="187"/>
    </location>
</feature>
<feature type="transmembrane region" description="Helical" evidence="1">
    <location>
        <begin position="139"/>
        <end position="163"/>
    </location>
</feature>
<protein>
    <recommendedName>
        <fullName evidence="4">TVP38/TMEM64 family membrane protein</fullName>
    </recommendedName>
</protein>
<accession>A0A858RMU0</accession>
<feature type="transmembrane region" description="Helical" evidence="1">
    <location>
        <begin position="109"/>
        <end position="132"/>
    </location>
</feature>
<proteinExistence type="predicted"/>
<dbReference type="KEGG" id="luo:HHL09_18940"/>
<evidence type="ECO:0000256" key="1">
    <source>
        <dbReference type="SAM" id="Phobius"/>
    </source>
</evidence>
<keyword evidence="1" id="KW-1133">Transmembrane helix</keyword>
<keyword evidence="3" id="KW-1185">Reference proteome</keyword>
<dbReference type="EMBL" id="CP051774">
    <property type="protein sequence ID" value="QJE97768.1"/>
    <property type="molecule type" value="Genomic_DNA"/>
</dbReference>
<dbReference type="RefSeq" id="WP_169456194.1">
    <property type="nucleotide sequence ID" value="NZ_CP051774.1"/>
</dbReference>
<keyword evidence="1" id="KW-0812">Transmembrane</keyword>
<keyword evidence="1" id="KW-0472">Membrane</keyword>
<feature type="transmembrane region" description="Helical" evidence="1">
    <location>
        <begin position="64"/>
        <end position="85"/>
    </location>
</feature>